<evidence type="ECO:0000313" key="4">
    <source>
        <dbReference type="EMBL" id="KAA8494450.1"/>
    </source>
</evidence>
<feature type="region of interest" description="Disordered" evidence="2">
    <location>
        <begin position="318"/>
        <end position="338"/>
    </location>
</feature>
<comment type="caution">
    <text evidence="4">The sequence shown here is derived from an EMBL/GenBank/DDBJ whole genome shotgun (WGS) entry which is preliminary data.</text>
</comment>
<dbReference type="PROSITE" id="PS50217">
    <property type="entry name" value="BZIP"/>
    <property type="match status" value="1"/>
</dbReference>
<dbReference type="AlphaFoldDB" id="A0A5J4YU37"/>
<evidence type="ECO:0000256" key="1">
    <source>
        <dbReference type="SAM" id="Coils"/>
    </source>
</evidence>
<keyword evidence="5" id="KW-1185">Reference proteome</keyword>
<feature type="compositionally biased region" description="Basic and acidic residues" evidence="2">
    <location>
        <begin position="239"/>
        <end position="248"/>
    </location>
</feature>
<gene>
    <name evidence="4" type="ORF">FVE85_2691</name>
</gene>
<dbReference type="InterPro" id="IPR004827">
    <property type="entry name" value="bZIP"/>
</dbReference>
<dbReference type="EMBL" id="VRMN01000004">
    <property type="protein sequence ID" value="KAA8494450.1"/>
    <property type="molecule type" value="Genomic_DNA"/>
</dbReference>
<feature type="compositionally biased region" description="Polar residues" evidence="2">
    <location>
        <begin position="179"/>
        <end position="191"/>
    </location>
</feature>
<sequence length="545" mass="58025">MGRGGVGMEECGSGEWEGVSAASQGAAVGAARGGSPSASWASVGSRQSGNAAPARGMDAEFADDEMRAVFDDAAFEFELVAPLSMGRAGFDELEQFAAGENSLWLPLDAFPGAPHEPLFELHDEATHLDFVDHFVPPDLLARETAGTDTNTMSESSLSELMCKQEPLAPTLQVPAPGSEVSTASELDSYTTPPRPEAEGELSAVTRAMEEAHERAVEQLHAKLGKGAPQATPGRKRARVAPEDRESRRLQKNRNSAFISRIRKREYASCLERGIELQTLLRDELNREAEQLRADLAVLRELRESEIARLEQGQLASGVEEDVDVAPQEGPKGHAAPSAARTMWEGVLHTFAVDPDARKRNVNVGVTSLLIFVCLFGLMIPGLHLSHAVQPSGRGGKDATLPGAGVGSARAADGASGLMSSENVGIGVKEHNVGPGKECVNPPLVWSTEVPLEADWEFDNATCYSDTTNSLQTVDRITDASNGKLEPIWIGLYSEQQDFMESRSSDSGRAAGQQYAARAIGVGTGTSPHVDDAATGIGGADVYDYY</sequence>
<feature type="region of interest" description="Disordered" evidence="2">
    <location>
        <begin position="389"/>
        <end position="412"/>
    </location>
</feature>
<accession>A0A5J4YU37</accession>
<dbReference type="GO" id="GO:0003700">
    <property type="term" value="F:DNA-binding transcription factor activity"/>
    <property type="evidence" value="ECO:0007669"/>
    <property type="project" value="InterPro"/>
</dbReference>
<dbReference type="OrthoDB" id="644067at2759"/>
<proteinExistence type="predicted"/>
<keyword evidence="1" id="KW-0175">Coiled coil</keyword>
<organism evidence="4 5">
    <name type="scientific">Porphyridium purpureum</name>
    <name type="common">Red alga</name>
    <name type="synonym">Porphyridium cruentum</name>
    <dbReference type="NCBI Taxonomy" id="35688"/>
    <lineage>
        <taxon>Eukaryota</taxon>
        <taxon>Rhodophyta</taxon>
        <taxon>Bangiophyceae</taxon>
        <taxon>Porphyridiales</taxon>
        <taxon>Porphyridiaceae</taxon>
        <taxon>Porphyridium</taxon>
    </lineage>
</organism>
<dbReference type="InterPro" id="IPR046347">
    <property type="entry name" value="bZIP_sf"/>
</dbReference>
<evidence type="ECO:0000313" key="5">
    <source>
        <dbReference type="Proteomes" id="UP000324585"/>
    </source>
</evidence>
<name>A0A5J4YU37_PORPP</name>
<feature type="coiled-coil region" evidence="1">
    <location>
        <begin position="274"/>
        <end position="308"/>
    </location>
</feature>
<feature type="region of interest" description="Disordered" evidence="2">
    <location>
        <begin position="222"/>
        <end position="251"/>
    </location>
</feature>
<dbReference type="Proteomes" id="UP000324585">
    <property type="component" value="Unassembled WGS sequence"/>
</dbReference>
<protein>
    <recommendedName>
        <fullName evidence="3">BZIP domain-containing protein</fullName>
    </recommendedName>
</protein>
<feature type="compositionally biased region" description="Low complexity" evidence="2">
    <location>
        <begin position="30"/>
        <end position="42"/>
    </location>
</feature>
<evidence type="ECO:0000256" key="2">
    <source>
        <dbReference type="SAM" id="MobiDB-lite"/>
    </source>
</evidence>
<feature type="region of interest" description="Disordered" evidence="2">
    <location>
        <begin position="30"/>
        <end position="55"/>
    </location>
</feature>
<feature type="domain" description="BZIP" evidence="3">
    <location>
        <begin position="242"/>
        <end position="305"/>
    </location>
</feature>
<reference evidence="5" key="1">
    <citation type="journal article" date="2019" name="Nat. Commun.">
        <title>Expansion of phycobilisome linker gene families in mesophilic red algae.</title>
        <authorList>
            <person name="Lee J."/>
            <person name="Kim D."/>
            <person name="Bhattacharya D."/>
            <person name="Yoon H.S."/>
        </authorList>
    </citation>
    <scope>NUCLEOTIDE SEQUENCE [LARGE SCALE GENOMIC DNA]</scope>
    <source>
        <strain evidence="5">CCMP 1328</strain>
    </source>
</reference>
<dbReference type="SMART" id="SM00338">
    <property type="entry name" value="BRLZ"/>
    <property type="match status" value="1"/>
</dbReference>
<evidence type="ECO:0000259" key="3">
    <source>
        <dbReference type="PROSITE" id="PS50217"/>
    </source>
</evidence>
<feature type="region of interest" description="Disordered" evidence="2">
    <location>
        <begin position="170"/>
        <end position="200"/>
    </location>
</feature>
<dbReference type="SUPFAM" id="SSF57959">
    <property type="entry name" value="Leucine zipper domain"/>
    <property type="match status" value="1"/>
</dbReference>